<dbReference type="AlphaFoldDB" id="A0ABD0LR72"/>
<dbReference type="EMBL" id="JACVVK020000031">
    <property type="protein sequence ID" value="KAK7501528.1"/>
    <property type="molecule type" value="Genomic_DNA"/>
</dbReference>
<evidence type="ECO:0000313" key="2">
    <source>
        <dbReference type="Proteomes" id="UP001519460"/>
    </source>
</evidence>
<organism evidence="1 2">
    <name type="scientific">Batillaria attramentaria</name>
    <dbReference type="NCBI Taxonomy" id="370345"/>
    <lineage>
        <taxon>Eukaryota</taxon>
        <taxon>Metazoa</taxon>
        <taxon>Spiralia</taxon>
        <taxon>Lophotrochozoa</taxon>
        <taxon>Mollusca</taxon>
        <taxon>Gastropoda</taxon>
        <taxon>Caenogastropoda</taxon>
        <taxon>Sorbeoconcha</taxon>
        <taxon>Cerithioidea</taxon>
        <taxon>Batillariidae</taxon>
        <taxon>Batillaria</taxon>
    </lineage>
</organism>
<name>A0ABD0LR72_9CAEN</name>
<dbReference type="Proteomes" id="UP001519460">
    <property type="component" value="Unassembled WGS sequence"/>
</dbReference>
<comment type="caution">
    <text evidence="1">The sequence shown here is derived from an EMBL/GenBank/DDBJ whole genome shotgun (WGS) entry which is preliminary data.</text>
</comment>
<sequence>MKRLDKISSLGWFCEASLSFDRGNKNRCVYAAFIVCGRRVQGYGLRVVLAFKLRRGCGVPTCPIHYAWVECGSTLAGVVTVGQFQQQIG</sequence>
<protein>
    <submittedName>
        <fullName evidence="1">Uncharacterized protein</fullName>
    </submittedName>
</protein>
<reference evidence="1 2" key="1">
    <citation type="journal article" date="2023" name="Sci. Data">
        <title>Genome assembly of the Korean intertidal mud-creeper Batillaria attramentaria.</title>
        <authorList>
            <person name="Patra A.K."/>
            <person name="Ho P.T."/>
            <person name="Jun S."/>
            <person name="Lee S.J."/>
            <person name="Kim Y."/>
            <person name="Won Y.J."/>
        </authorList>
    </citation>
    <scope>NUCLEOTIDE SEQUENCE [LARGE SCALE GENOMIC DNA]</scope>
    <source>
        <strain evidence="1">Wonlab-2016</strain>
    </source>
</reference>
<gene>
    <name evidence="1" type="ORF">BaRGS_00007332</name>
</gene>
<accession>A0ABD0LR72</accession>
<proteinExistence type="predicted"/>
<keyword evidence="2" id="KW-1185">Reference proteome</keyword>
<evidence type="ECO:0000313" key="1">
    <source>
        <dbReference type="EMBL" id="KAK7501528.1"/>
    </source>
</evidence>